<evidence type="ECO:0000256" key="1">
    <source>
        <dbReference type="SAM" id="Phobius"/>
    </source>
</evidence>
<feature type="signal peptide" evidence="2">
    <location>
        <begin position="1"/>
        <end position="24"/>
    </location>
</feature>
<dbReference type="PROSITE" id="PS51257">
    <property type="entry name" value="PROKAR_LIPOPROTEIN"/>
    <property type="match status" value="1"/>
</dbReference>
<keyword evidence="1" id="KW-1133">Transmembrane helix</keyword>
<organism evidence="3 4">
    <name type="scientific">Spirosoma endophyticum</name>
    <dbReference type="NCBI Taxonomy" id="662367"/>
    <lineage>
        <taxon>Bacteria</taxon>
        <taxon>Pseudomonadati</taxon>
        <taxon>Bacteroidota</taxon>
        <taxon>Cytophagia</taxon>
        <taxon>Cytophagales</taxon>
        <taxon>Cytophagaceae</taxon>
        <taxon>Spirosoma</taxon>
    </lineage>
</organism>
<sequence>MRSQFLTVLCILTFVSCAIGISDAVVSLTQTDAVSETLYVEPKPSAEKNQEDKLQKKYFEDRSSGDAPMPNDPVVVRNLAFAQLAYALLTLLGAILMFRLRKIGFWIYVAGIAVGLVLPVVLVGFVALNTSFGVFFSMLFAGLYWVSSKEMH</sequence>
<evidence type="ECO:0000313" key="4">
    <source>
        <dbReference type="Proteomes" id="UP000198598"/>
    </source>
</evidence>
<dbReference type="Proteomes" id="UP000198598">
    <property type="component" value="Unassembled WGS sequence"/>
</dbReference>
<protein>
    <submittedName>
        <fullName evidence="3">Uncharacterized protein</fullName>
    </submittedName>
</protein>
<proteinExistence type="predicted"/>
<accession>A0A1I1VNZ7</accession>
<feature type="transmembrane region" description="Helical" evidence="1">
    <location>
        <begin position="79"/>
        <end position="98"/>
    </location>
</feature>
<name>A0A1I1VNZ7_9BACT</name>
<dbReference type="AlphaFoldDB" id="A0A1I1VNZ7"/>
<keyword evidence="4" id="KW-1185">Reference proteome</keyword>
<feature type="transmembrane region" description="Helical" evidence="1">
    <location>
        <begin position="105"/>
        <end position="125"/>
    </location>
</feature>
<dbReference type="RefSeq" id="WP_093829135.1">
    <property type="nucleotide sequence ID" value="NZ_FOLQ01000007.1"/>
</dbReference>
<evidence type="ECO:0000313" key="3">
    <source>
        <dbReference type="EMBL" id="SFD82743.1"/>
    </source>
</evidence>
<gene>
    <name evidence="3" type="ORF">SAMN05216167_107200</name>
</gene>
<dbReference type="EMBL" id="FOLQ01000007">
    <property type="protein sequence ID" value="SFD82743.1"/>
    <property type="molecule type" value="Genomic_DNA"/>
</dbReference>
<feature type="chain" id="PRO_5011543444" evidence="2">
    <location>
        <begin position="25"/>
        <end position="152"/>
    </location>
</feature>
<reference evidence="3 4" key="1">
    <citation type="submission" date="2016-10" db="EMBL/GenBank/DDBJ databases">
        <authorList>
            <person name="de Groot N.N."/>
        </authorList>
    </citation>
    <scope>NUCLEOTIDE SEQUENCE [LARGE SCALE GENOMIC DNA]</scope>
    <source>
        <strain evidence="3 4">DSM 26130</strain>
    </source>
</reference>
<keyword evidence="2" id="KW-0732">Signal</keyword>
<keyword evidence="1" id="KW-0812">Transmembrane</keyword>
<keyword evidence="1" id="KW-0472">Membrane</keyword>
<feature type="transmembrane region" description="Helical" evidence="1">
    <location>
        <begin position="131"/>
        <end position="147"/>
    </location>
</feature>
<dbReference type="OrthoDB" id="953972at2"/>
<evidence type="ECO:0000256" key="2">
    <source>
        <dbReference type="SAM" id="SignalP"/>
    </source>
</evidence>